<dbReference type="CDD" id="cd02869">
    <property type="entry name" value="PseudoU_synth_RluA_like"/>
    <property type="match status" value="1"/>
</dbReference>
<dbReference type="InterPro" id="IPR006224">
    <property type="entry name" value="PsdUridine_synth_RluA-like_CS"/>
</dbReference>
<protein>
    <recommendedName>
        <fullName evidence="5">Pseudouridine synthase</fullName>
        <ecNumber evidence="5">5.4.99.-</ecNumber>
    </recommendedName>
</protein>
<dbReference type="InterPro" id="IPR050188">
    <property type="entry name" value="RluA_PseudoU_synthase"/>
</dbReference>
<dbReference type="InterPro" id="IPR020103">
    <property type="entry name" value="PsdUridine_synth_cat_dom_sf"/>
</dbReference>
<dbReference type="PANTHER" id="PTHR21600">
    <property type="entry name" value="MITOCHONDRIAL RNA PSEUDOURIDINE SYNTHASE"/>
    <property type="match status" value="1"/>
</dbReference>
<evidence type="ECO:0000313" key="7">
    <source>
        <dbReference type="EMBL" id="MFC7291632.1"/>
    </source>
</evidence>
<comment type="catalytic activity">
    <reaction evidence="3">
        <text>uridine(1911/1915/1917) in 23S rRNA = pseudouridine(1911/1915/1917) in 23S rRNA</text>
        <dbReference type="Rhea" id="RHEA:42524"/>
        <dbReference type="Rhea" id="RHEA-COMP:10097"/>
        <dbReference type="Rhea" id="RHEA-COMP:10098"/>
        <dbReference type="ChEBI" id="CHEBI:65314"/>
        <dbReference type="ChEBI" id="CHEBI:65315"/>
        <dbReference type="EC" id="5.4.99.23"/>
    </reaction>
</comment>
<reference evidence="8" key="1">
    <citation type="journal article" date="2019" name="Int. J. Syst. Evol. Microbiol.">
        <title>The Global Catalogue of Microorganisms (GCM) 10K type strain sequencing project: providing services to taxonomists for standard genome sequencing and annotation.</title>
        <authorList>
            <consortium name="The Broad Institute Genomics Platform"/>
            <consortium name="The Broad Institute Genome Sequencing Center for Infectious Disease"/>
            <person name="Wu L."/>
            <person name="Ma J."/>
        </authorList>
    </citation>
    <scope>NUCLEOTIDE SEQUENCE [LARGE SCALE GENOMIC DNA]</scope>
    <source>
        <strain evidence="8">CCUG 51308</strain>
    </source>
</reference>
<comment type="function">
    <text evidence="5">Responsible for synthesis of pseudouridine from uracil.</text>
</comment>
<dbReference type="SUPFAM" id="SSF55120">
    <property type="entry name" value="Pseudouridine synthase"/>
    <property type="match status" value="1"/>
</dbReference>
<dbReference type="Gene3D" id="3.30.2350.10">
    <property type="entry name" value="Pseudouridine synthase"/>
    <property type="match status" value="1"/>
</dbReference>
<dbReference type="PROSITE" id="PS50889">
    <property type="entry name" value="S4"/>
    <property type="match status" value="1"/>
</dbReference>
<name>A0ABW2IL61_9PROT</name>
<dbReference type="Pfam" id="PF00849">
    <property type="entry name" value="PseudoU_synth_2"/>
    <property type="match status" value="1"/>
</dbReference>
<organism evidence="7 8">
    <name type="scientific">Hirschia litorea</name>
    <dbReference type="NCBI Taxonomy" id="1199156"/>
    <lineage>
        <taxon>Bacteria</taxon>
        <taxon>Pseudomonadati</taxon>
        <taxon>Pseudomonadota</taxon>
        <taxon>Alphaproteobacteria</taxon>
        <taxon>Hyphomonadales</taxon>
        <taxon>Hyphomonadaceae</taxon>
        <taxon>Hirschia</taxon>
    </lineage>
</organism>
<dbReference type="PROSITE" id="PS01129">
    <property type="entry name" value="PSI_RLU"/>
    <property type="match status" value="1"/>
</dbReference>
<evidence type="ECO:0000256" key="3">
    <source>
        <dbReference type="ARBA" id="ARBA00036882"/>
    </source>
</evidence>
<sequence length="374" mass="40759">MTYSNDTNSSSQNSTNAAQDARADSLVIIAPSEFAGERLDKWLPIAQPELSRSRAKAVIEAGDVFLNDVAITSAKHKVVAEGRYVIRMPPPLDAEPLPEDIPLDVLFEDEHLIIINKPVGMVVHPAPGASSGTLVNALLHHCAGQLSGIGGVARPGIVHRLDKDTSGVMVAAKTEFAHTGLSSLFQAHFMERAYLAVTRGAPRPLVGRIENRIARSTTDRKKMSVVREAHFAASAEWHGESEDDYEQKGKHAITNYKVLEQFGRVDATSGLPAATLTECRLETGRTHQIRVHMAHIGAPLIGDQTYGRYRGLKAFGSGPTFEATTEVCKNFKRQALHAAILGFEHPVTGENMRFETPPPQDMLDLLEALRQLPS</sequence>
<dbReference type="EC" id="5.4.99.-" evidence="5"/>
<evidence type="ECO:0000313" key="8">
    <source>
        <dbReference type="Proteomes" id="UP001596492"/>
    </source>
</evidence>
<dbReference type="InterPro" id="IPR006145">
    <property type="entry name" value="PsdUridine_synth_RsuA/RluA"/>
</dbReference>
<dbReference type="InterPro" id="IPR006225">
    <property type="entry name" value="PsdUridine_synth_RluC/D"/>
</dbReference>
<proteinExistence type="inferred from homology"/>
<keyword evidence="8" id="KW-1185">Reference proteome</keyword>
<comment type="similarity">
    <text evidence="1 5">Belongs to the pseudouridine synthase RluA family.</text>
</comment>
<dbReference type="Gene3D" id="3.10.290.10">
    <property type="entry name" value="RNA-binding S4 domain"/>
    <property type="match status" value="1"/>
</dbReference>
<evidence type="ECO:0000256" key="5">
    <source>
        <dbReference type="RuleBase" id="RU362028"/>
    </source>
</evidence>
<evidence type="ECO:0000256" key="4">
    <source>
        <dbReference type="PROSITE-ProRule" id="PRU00182"/>
    </source>
</evidence>
<accession>A0ABW2IL61</accession>
<keyword evidence="2 5" id="KW-0413">Isomerase</keyword>
<dbReference type="RefSeq" id="WP_382166870.1">
    <property type="nucleotide sequence ID" value="NZ_JBHTBR010000004.1"/>
</dbReference>
<dbReference type="PANTHER" id="PTHR21600:SF44">
    <property type="entry name" value="RIBOSOMAL LARGE SUBUNIT PSEUDOURIDINE SYNTHASE D"/>
    <property type="match status" value="1"/>
</dbReference>
<gene>
    <name evidence="7" type="ORF">ACFQS8_08395</name>
</gene>
<dbReference type="SUPFAM" id="SSF55174">
    <property type="entry name" value="Alpha-L RNA-binding motif"/>
    <property type="match status" value="1"/>
</dbReference>
<dbReference type="NCBIfam" id="TIGR00005">
    <property type="entry name" value="rluA_subfam"/>
    <property type="match status" value="1"/>
</dbReference>
<feature type="domain" description="Pseudouridine synthase RsuA/RluA-like" evidence="6">
    <location>
        <begin position="111"/>
        <end position="295"/>
    </location>
</feature>
<dbReference type="InterPro" id="IPR036986">
    <property type="entry name" value="S4_RNA-bd_sf"/>
</dbReference>
<dbReference type="EMBL" id="JBHTBR010000004">
    <property type="protein sequence ID" value="MFC7291632.1"/>
    <property type="molecule type" value="Genomic_DNA"/>
</dbReference>
<comment type="catalytic activity">
    <reaction evidence="5">
        <text>a uridine in RNA = a pseudouridine in RNA</text>
        <dbReference type="Rhea" id="RHEA:48348"/>
        <dbReference type="Rhea" id="RHEA-COMP:12068"/>
        <dbReference type="Rhea" id="RHEA-COMP:12069"/>
        <dbReference type="ChEBI" id="CHEBI:65314"/>
        <dbReference type="ChEBI" id="CHEBI:65315"/>
    </reaction>
</comment>
<evidence type="ECO:0000259" key="6">
    <source>
        <dbReference type="Pfam" id="PF00849"/>
    </source>
</evidence>
<dbReference type="CDD" id="cd00165">
    <property type="entry name" value="S4"/>
    <property type="match status" value="1"/>
</dbReference>
<dbReference type="Proteomes" id="UP001596492">
    <property type="component" value="Unassembled WGS sequence"/>
</dbReference>
<evidence type="ECO:0000256" key="2">
    <source>
        <dbReference type="ARBA" id="ARBA00023235"/>
    </source>
</evidence>
<comment type="caution">
    <text evidence="7">The sequence shown here is derived from an EMBL/GenBank/DDBJ whole genome shotgun (WGS) entry which is preliminary data.</text>
</comment>
<evidence type="ECO:0000256" key="1">
    <source>
        <dbReference type="ARBA" id="ARBA00010876"/>
    </source>
</evidence>
<keyword evidence="4" id="KW-0694">RNA-binding</keyword>